<proteinExistence type="predicted"/>
<sequence length="230" mass="24716">MAYVDRYDAALSVFVGRYLRNNVHTNIRGTVVGVNYAIPSVDVKPMAQTEFDNGTVEAYPVIYDVPINFPSGAGGKARLSMPIKVGDLVGVAFSERNEGDFKDVNTHQLFPGWAVTQIFTEGNGKAADPDNVVLENDKGVMTLMPDGAMTFQNPAANLKIEQSGKMTFSNGPANIEVMESGMVRVNGCTITTSGNVITASGVDLEDFYADYLNHRHSGVERGGDISGVKV</sequence>
<evidence type="ECO:0000259" key="1">
    <source>
        <dbReference type="Pfam" id="PF18352"/>
    </source>
</evidence>
<accession>A0A9Y1GUR3</accession>
<name>A0A9Y1GUR3_9CAUD</name>
<evidence type="ECO:0000313" key="2">
    <source>
        <dbReference type="EMBL" id="UZZ64203.1"/>
    </source>
</evidence>
<dbReference type="Pfam" id="PF18352">
    <property type="entry name" value="Gp138_N"/>
    <property type="match status" value="1"/>
</dbReference>
<organism evidence="2 3">
    <name type="scientific">Escherichia phage A5-4</name>
    <dbReference type="NCBI Taxonomy" id="2996162"/>
    <lineage>
        <taxon>Viruses</taxon>
        <taxon>Duplodnaviria</taxon>
        <taxon>Heunggongvirae</taxon>
        <taxon>Uroviricota</taxon>
        <taxon>Caudoviricetes</taxon>
        <taxon>Vequintavirinae</taxon>
    </lineage>
</organism>
<dbReference type="Pfam" id="PF18946">
    <property type="entry name" value="Apex"/>
    <property type="match status" value="1"/>
</dbReference>
<dbReference type="InterPro" id="IPR037026">
    <property type="entry name" value="Vgr_OB-fold_dom_sf"/>
</dbReference>
<gene>
    <name evidence="2" type="ORF">A54_239</name>
</gene>
<dbReference type="Gene3D" id="2.40.50.230">
    <property type="entry name" value="Gp5 N-terminal domain"/>
    <property type="match status" value="1"/>
</dbReference>
<dbReference type="InterPro" id="IPR041599">
    <property type="entry name" value="Gp138_N"/>
</dbReference>
<reference evidence="2 3" key="1">
    <citation type="submission" date="2022-10" db="EMBL/GenBank/DDBJ databases">
        <authorList>
            <person name="Cortes-Martin A."/>
            <person name="Buttimer C.T.H."/>
            <person name="Hill C."/>
        </authorList>
    </citation>
    <scope>NUCLEOTIDE SEQUENCE [LARGE SCALE GENOMIC DNA]</scope>
</reference>
<evidence type="ECO:0000313" key="3">
    <source>
        <dbReference type="Proteomes" id="UP001236076"/>
    </source>
</evidence>
<dbReference type="Proteomes" id="UP001236076">
    <property type="component" value="Segment"/>
</dbReference>
<protein>
    <recommendedName>
        <fullName evidence="1">Phage protein Gp138 N-terminal domain-containing protein</fullName>
    </recommendedName>
</protein>
<dbReference type="InterPro" id="IPR044033">
    <property type="entry name" value="GpV-like_apex"/>
</dbReference>
<dbReference type="EMBL" id="OP744025">
    <property type="protein sequence ID" value="UZZ64203.1"/>
    <property type="molecule type" value="Genomic_DNA"/>
</dbReference>
<feature type="domain" description="Phage protein Gp138 N-terminal" evidence="1">
    <location>
        <begin position="29"/>
        <end position="97"/>
    </location>
</feature>
<keyword evidence="3" id="KW-1185">Reference proteome</keyword>